<evidence type="ECO:0000256" key="1">
    <source>
        <dbReference type="SAM" id="SignalP"/>
    </source>
</evidence>
<dbReference type="AlphaFoldDB" id="A0A553BL45"/>
<accession>A0A553BL45</accession>
<dbReference type="OrthoDB" id="1351070at2"/>
<dbReference type="PROSITE" id="PS51257">
    <property type="entry name" value="PROKAR_LIPOPROTEIN"/>
    <property type="match status" value="1"/>
</dbReference>
<evidence type="ECO:0000313" key="3">
    <source>
        <dbReference type="EMBL" id="TRX08969.1"/>
    </source>
</evidence>
<sequence>MKKQSLYLLICLFTLLVSCSSSENQEETNSYIIKVKEHKTNLPLQGVEISLYYCKYDNEFGCQKRLLSTHITDAKGEYKMTEEEYLKADEGFILRKPQYWNVNRKMEEIAMEPEAWAKIALKTNTTYPTTSIFVLKTTSELGIESIQILKPYKDTIVDFRLFGNEMNKINWIVYKTGQICNGWSGTCSLPTDTITSGSISLNPQKFETLTSSINY</sequence>
<keyword evidence="1" id="KW-0732">Signal</keyword>
<name>A0A553BL45_9FLAO</name>
<dbReference type="Proteomes" id="UP000318528">
    <property type="component" value="Unassembled WGS sequence"/>
</dbReference>
<comment type="caution">
    <text evidence="3">The sequence shown here is derived from an EMBL/GenBank/DDBJ whole genome shotgun (WGS) entry which is preliminary data.</text>
</comment>
<proteinExistence type="predicted"/>
<gene>
    <name evidence="3" type="ORF">FNW11_10535</name>
    <name evidence="2" type="ORF">FNW12_12110</name>
</gene>
<dbReference type="EMBL" id="VJZL01000017">
    <property type="protein sequence ID" value="TRX08969.1"/>
    <property type="molecule type" value="Genomic_DNA"/>
</dbReference>
<evidence type="ECO:0000313" key="2">
    <source>
        <dbReference type="EMBL" id="TRX05051.1"/>
    </source>
</evidence>
<keyword evidence="4" id="KW-1185">Reference proteome</keyword>
<evidence type="ECO:0000313" key="5">
    <source>
        <dbReference type="Proteomes" id="UP000318669"/>
    </source>
</evidence>
<protein>
    <recommendedName>
        <fullName evidence="6">Lipoprotein</fullName>
    </recommendedName>
</protein>
<dbReference type="RefSeq" id="WP_143387939.1">
    <property type="nucleotide sequence ID" value="NZ_VJZL01000017.1"/>
</dbReference>
<evidence type="ECO:0000313" key="4">
    <source>
        <dbReference type="Proteomes" id="UP000318528"/>
    </source>
</evidence>
<organism evidence="3 5">
    <name type="scientific">Flavobacterium gawalongense</name>
    <dbReference type="NCBI Taxonomy" id="2594432"/>
    <lineage>
        <taxon>Bacteria</taxon>
        <taxon>Pseudomonadati</taxon>
        <taxon>Bacteroidota</taxon>
        <taxon>Flavobacteriia</taxon>
        <taxon>Flavobacteriales</taxon>
        <taxon>Flavobacteriaceae</taxon>
        <taxon>Flavobacterium</taxon>
    </lineage>
</organism>
<evidence type="ECO:0008006" key="6">
    <source>
        <dbReference type="Google" id="ProtNLM"/>
    </source>
</evidence>
<feature type="signal peptide" evidence="1">
    <location>
        <begin position="1"/>
        <end position="23"/>
    </location>
</feature>
<dbReference type="Proteomes" id="UP000318669">
    <property type="component" value="Unassembled WGS sequence"/>
</dbReference>
<reference evidence="4 5" key="1">
    <citation type="submission" date="2019-07" db="EMBL/GenBank/DDBJ databases">
        <title>Novel species of Flavobacterium.</title>
        <authorList>
            <person name="Liu Q."/>
            <person name="Xin Y.-H."/>
        </authorList>
    </citation>
    <scope>NUCLEOTIDE SEQUENCE [LARGE SCALE GENOMIC DNA]</scope>
    <source>
        <strain evidence="2 4">GSP39</strain>
        <strain evidence="3 5">GSR22</strain>
    </source>
</reference>
<dbReference type="EMBL" id="VJZN01000020">
    <property type="protein sequence ID" value="TRX05051.1"/>
    <property type="molecule type" value="Genomic_DNA"/>
</dbReference>
<feature type="chain" id="PRO_5022168064" description="Lipoprotein" evidence="1">
    <location>
        <begin position="24"/>
        <end position="215"/>
    </location>
</feature>